<dbReference type="STRING" id="42354.SAMN05216333_1753"/>
<proteinExistence type="predicted"/>
<sequence>MNYNFKKLRLLPYGAVVVFILVAITFWFVSKQETNQLRNLIDEKLITLAVR</sequence>
<dbReference type="EMBL" id="FODO01000075">
    <property type="protein sequence ID" value="SEP17766.1"/>
    <property type="molecule type" value="Genomic_DNA"/>
</dbReference>
<keyword evidence="1" id="KW-0812">Transmembrane</keyword>
<reference evidence="3" key="1">
    <citation type="submission" date="2016-10" db="EMBL/GenBank/DDBJ databases">
        <authorList>
            <person name="Varghese N."/>
            <person name="Submissions S."/>
        </authorList>
    </citation>
    <scope>NUCLEOTIDE SEQUENCE [LARGE SCALE GENOMIC DNA]</scope>
    <source>
        <strain evidence="3">Nm76</strain>
    </source>
</reference>
<keyword evidence="3" id="KW-1185">Reference proteome</keyword>
<accession>A0A1H8VQR0</accession>
<evidence type="ECO:0000313" key="3">
    <source>
        <dbReference type="Proteomes" id="UP000198814"/>
    </source>
</evidence>
<keyword evidence="1" id="KW-0472">Membrane</keyword>
<dbReference type="Proteomes" id="UP000198814">
    <property type="component" value="Unassembled WGS sequence"/>
</dbReference>
<keyword evidence="1" id="KW-1133">Transmembrane helix</keyword>
<dbReference type="AlphaFoldDB" id="A0A1H8VQR0"/>
<organism evidence="2 3">
    <name type="scientific">Nitrosomonas oligotropha</name>
    <dbReference type="NCBI Taxonomy" id="42354"/>
    <lineage>
        <taxon>Bacteria</taxon>
        <taxon>Pseudomonadati</taxon>
        <taxon>Pseudomonadota</taxon>
        <taxon>Betaproteobacteria</taxon>
        <taxon>Nitrosomonadales</taxon>
        <taxon>Nitrosomonadaceae</taxon>
        <taxon>Nitrosomonas</taxon>
    </lineage>
</organism>
<evidence type="ECO:0000256" key="1">
    <source>
        <dbReference type="SAM" id="Phobius"/>
    </source>
</evidence>
<name>A0A1H8VQR0_9PROT</name>
<feature type="transmembrane region" description="Helical" evidence="1">
    <location>
        <begin position="12"/>
        <end position="29"/>
    </location>
</feature>
<evidence type="ECO:0000313" key="2">
    <source>
        <dbReference type="EMBL" id="SEP17766.1"/>
    </source>
</evidence>
<gene>
    <name evidence="2" type="ORF">SAMN05216333_1753</name>
</gene>
<protein>
    <submittedName>
        <fullName evidence="2">Uncharacterized protein</fullName>
    </submittedName>
</protein>